<dbReference type="InterPro" id="IPR029062">
    <property type="entry name" value="Class_I_gatase-like"/>
</dbReference>
<dbReference type="InterPro" id="IPR044992">
    <property type="entry name" value="ChyE-like"/>
</dbReference>
<reference evidence="3" key="1">
    <citation type="submission" date="2018-07" db="EMBL/GenBank/DDBJ databases">
        <title>Genome sequencing of Paracoccus sp. SC2-6.</title>
        <authorList>
            <person name="Heo J."/>
            <person name="Kim S.-J."/>
            <person name="Kwon S.-W."/>
        </authorList>
    </citation>
    <scope>NUCLEOTIDE SEQUENCE [LARGE SCALE GENOMIC DNA]</scope>
    <source>
        <strain evidence="3">SC2-6</strain>
    </source>
</reference>
<dbReference type="CDD" id="cd01741">
    <property type="entry name" value="GATase1_1"/>
    <property type="match status" value="1"/>
</dbReference>
<dbReference type="Proteomes" id="UP000252023">
    <property type="component" value="Chromosome"/>
</dbReference>
<protein>
    <submittedName>
        <fullName evidence="2">Type 1 glutamine amidotransferase</fullName>
    </submittedName>
</protein>
<dbReference type="Pfam" id="PF00117">
    <property type="entry name" value="GATase"/>
    <property type="match status" value="1"/>
</dbReference>
<dbReference type="GO" id="GO:0016740">
    <property type="term" value="F:transferase activity"/>
    <property type="evidence" value="ECO:0007669"/>
    <property type="project" value="UniProtKB-KW"/>
</dbReference>
<dbReference type="EMBL" id="CP030918">
    <property type="protein sequence ID" value="AXC48388.1"/>
    <property type="molecule type" value="Genomic_DNA"/>
</dbReference>
<keyword evidence="2" id="KW-0808">Transferase</keyword>
<evidence type="ECO:0000313" key="3">
    <source>
        <dbReference type="Proteomes" id="UP000252023"/>
    </source>
</evidence>
<evidence type="ECO:0000259" key="1">
    <source>
        <dbReference type="Pfam" id="PF00117"/>
    </source>
</evidence>
<proteinExistence type="predicted"/>
<organism evidence="2 3">
    <name type="scientific">Paracoccus suum</name>
    <dbReference type="NCBI Taxonomy" id="2259340"/>
    <lineage>
        <taxon>Bacteria</taxon>
        <taxon>Pseudomonadati</taxon>
        <taxon>Pseudomonadota</taxon>
        <taxon>Alphaproteobacteria</taxon>
        <taxon>Rhodobacterales</taxon>
        <taxon>Paracoccaceae</taxon>
        <taxon>Paracoccus</taxon>
    </lineage>
</organism>
<accession>A0A344PG83</accession>
<feature type="domain" description="Glutamine amidotransferase" evidence="1">
    <location>
        <begin position="76"/>
        <end position="176"/>
    </location>
</feature>
<dbReference type="SUPFAM" id="SSF52317">
    <property type="entry name" value="Class I glutamine amidotransferase-like"/>
    <property type="match status" value="1"/>
</dbReference>
<dbReference type="RefSeq" id="WP_114074708.1">
    <property type="nucleotide sequence ID" value="NZ_CP030918.1"/>
</dbReference>
<sequence length="241" mass="26267">MRIGILKAGQSPDMTRAEFGDYDNMFEVMLAGRGFTFDSYHVEAMEFPASVHAAEAWLITGSRHGVYEDHAFIPPLEDFIRRAYEAAVPMVGICFGHQIIAHALGGKVEKFAGGWAVGAQDYQFEGQPVTLNAWHQDQVTTRPPGAEIAASNAFCENAALVYGDRAFTVQAHPEFGEGFIEALMTHRAPGVVPEPLLDTARDRLGPAKDQALIADRIEAFLRQPRTALGNKATEHATRGAA</sequence>
<dbReference type="InterPro" id="IPR017926">
    <property type="entry name" value="GATASE"/>
</dbReference>
<dbReference type="GO" id="GO:0005829">
    <property type="term" value="C:cytosol"/>
    <property type="evidence" value="ECO:0007669"/>
    <property type="project" value="TreeGrafter"/>
</dbReference>
<name>A0A344PG83_9RHOB</name>
<dbReference type="KEGG" id="pars:DRW48_00530"/>
<dbReference type="Gene3D" id="3.40.50.880">
    <property type="match status" value="1"/>
</dbReference>
<keyword evidence="3" id="KW-1185">Reference proteome</keyword>
<dbReference type="PANTHER" id="PTHR42695">
    <property type="entry name" value="GLUTAMINE AMIDOTRANSFERASE YLR126C-RELATED"/>
    <property type="match status" value="1"/>
</dbReference>
<keyword evidence="2" id="KW-0315">Glutamine amidotransferase</keyword>
<gene>
    <name evidence="2" type="ORF">DRW48_00530</name>
</gene>
<dbReference type="AlphaFoldDB" id="A0A344PG83"/>
<dbReference type="PROSITE" id="PS51273">
    <property type="entry name" value="GATASE_TYPE_1"/>
    <property type="match status" value="1"/>
</dbReference>
<evidence type="ECO:0000313" key="2">
    <source>
        <dbReference type="EMBL" id="AXC48388.1"/>
    </source>
</evidence>
<dbReference type="PANTHER" id="PTHR42695:SF5">
    <property type="entry name" value="GLUTAMINE AMIDOTRANSFERASE YLR126C-RELATED"/>
    <property type="match status" value="1"/>
</dbReference>
<dbReference type="OrthoDB" id="7365442at2"/>